<dbReference type="GO" id="GO:0005634">
    <property type="term" value="C:nucleus"/>
    <property type="evidence" value="ECO:0007669"/>
    <property type="project" value="UniProtKB-SubCell"/>
</dbReference>
<dbReference type="STRING" id="1081109.A0A166PAC1"/>
<dbReference type="Pfam" id="PF11951">
    <property type="entry name" value="Fungal_trans_2"/>
    <property type="match status" value="1"/>
</dbReference>
<protein>
    <recommendedName>
        <fullName evidence="5">Acriflavine sensitivity control protein acr-2</fullName>
    </recommendedName>
</protein>
<sequence length="425" mass="47630">MLLNGLTDPVLQDLNPTSRYYLSHFATSVCKDLVPRDAPDNNPFRQLIPLTHRHPLLLEILVATSALHFSNVSRPVRPFVPGLEDPYTALARLRSQDQMSKRALVHALMAKQKAIGHLREVLETLDSAGSEVALAAVHFLIKFDLIDMDRHNEKGWQAHLEGANSILVFMTSRFSDFASTETLRDCLVAHCFICHCRYHILGSTLASGAIASRIACHAIVLMQVMKRVEASSYLGCPPHILRIILDASRLSYESTQTGWDPMSAHRALSLIDQCLAFDISAWAGKLHVLQVPDIESRTHIAFAHRSAACLYLLQVLPTVRLVRPLDKDALVDDILKHLGQIHKGSPYIKTTSWPTFFAGAETRDPNKRSWAMSRLFDVWKACPWGYIFTAIEMLKATWEMQDSGTVSGADWLQDLKNMGFDSLIV</sequence>
<dbReference type="InterPro" id="IPR021858">
    <property type="entry name" value="Fun_TF"/>
</dbReference>
<dbReference type="OrthoDB" id="5380854at2759"/>
<dbReference type="PANTHER" id="PTHR37534:SF51">
    <property type="entry name" value="ACRIFLAVINE SENSITIVITY CONTROL PROTEIN ACR-2"/>
    <property type="match status" value="1"/>
</dbReference>
<dbReference type="AlphaFoldDB" id="A0A166PAC1"/>
<dbReference type="GO" id="GO:0045944">
    <property type="term" value="P:positive regulation of transcription by RNA polymerase II"/>
    <property type="evidence" value="ECO:0007669"/>
    <property type="project" value="TreeGrafter"/>
</dbReference>
<dbReference type="GO" id="GO:0000976">
    <property type="term" value="F:transcription cis-regulatory region binding"/>
    <property type="evidence" value="ECO:0007669"/>
    <property type="project" value="TreeGrafter"/>
</dbReference>
<dbReference type="PANTHER" id="PTHR37534">
    <property type="entry name" value="TRANSCRIPTIONAL ACTIVATOR PROTEIN UGA3"/>
    <property type="match status" value="1"/>
</dbReference>
<comment type="subcellular location">
    <subcellularLocation>
        <location evidence="1">Nucleus</location>
    </subcellularLocation>
</comment>
<evidence type="ECO:0000256" key="2">
    <source>
        <dbReference type="ARBA" id="ARBA00023242"/>
    </source>
</evidence>
<dbReference type="Proteomes" id="UP000078544">
    <property type="component" value="Unassembled WGS sequence"/>
</dbReference>
<keyword evidence="4" id="KW-1185">Reference proteome</keyword>
<accession>A0A166PAC1</accession>
<dbReference type="EMBL" id="AZGY01000009">
    <property type="protein sequence ID" value="KZZ95390.1"/>
    <property type="molecule type" value="Genomic_DNA"/>
</dbReference>
<evidence type="ECO:0000313" key="3">
    <source>
        <dbReference type="EMBL" id="KZZ95390.1"/>
    </source>
</evidence>
<evidence type="ECO:0008006" key="5">
    <source>
        <dbReference type="Google" id="ProtNLM"/>
    </source>
</evidence>
<evidence type="ECO:0000313" key="4">
    <source>
        <dbReference type="Proteomes" id="UP000078544"/>
    </source>
</evidence>
<gene>
    <name evidence="3" type="ORF">AAL_04621</name>
</gene>
<comment type="caution">
    <text evidence="3">The sequence shown here is derived from an EMBL/GenBank/DDBJ whole genome shotgun (WGS) entry which is preliminary data.</text>
</comment>
<name>A0A166PAC1_9HYPO</name>
<proteinExistence type="predicted"/>
<evidence type="ECO:0000256" key="1">
    <source>
        <dbReference type="ARBA" id="ARBA00004123"/>
    </source>
</evidence>
<organism evidence="3 4">
    <name type="scientific">Moelleriella libera RCEF 2490</name>
    <dbReference type="NCBI Taxonomy" id="1081109"/>
    <lineage>
        <taxon>Eukaryota</taxon>
        <taxon>Fungi</taxon>
        <taxon>Dikarya</taxon>
        <taxon>Ascomycota</taxon>
        <taxon>Pezizomycotina</taxon>
        <taxon>Sordariomycetes</taxon>
        <taxon>Hypocreomycetidae</taxon>
        <taxon>Hypocreales</taxon>
        <taxon>Clavicipitaceae</taxon>
        <taxon>Moelleriella</taxon>
    </lineage>
</organism>
<dbReference type="GO" id="GO:0003700">
    <property type="term" value="F:DNA-binding transcription factor activity"/>
    <property type="evidence" value="ECO:0007669"/>
    <property type="project" value="TreeGrafter"/>
</dbReference>
<keyword evidence="2" id="KW-0539">Nucleus</keyword>
<reference evidence="3 4" key="1">
    <citation type="journal article" date="2016" name="Genome Biol. Evol.">
        <title>Divergent and convergent evolution of fungal pathogenicity.</title>
        <authorList>
            <person name="Shang Y."/>
            <person name="Xiao G."/>
            <person name="Zheng P."/>
            <person name="Cen K."/>
            <person name="Zhan S."/>
            <person name="Wang C."/>
        </authorList>
    </citation>
    <scope>NUCLEOTIDE SEQUENCE [LARGE SCALE GENOMIC DNA]</scope>
    <source>
        <strain evidence="3 4">RCEF 2490</strain>
    </source>
</reference>